<feature type="compositionally biased region" description="Low complexity" evidence="1">
    <location>
        <begin position="23"/>
        <end position="33"/>
    </location>
</feature>
<accession>L9XX67</accession>
<feature type="region of interest" description="Disordered" evidence="1">
    <location>
        <begin position="1"/>
        <end position="84"/>
    </location>
</feature>
<proteinExistence type="predicted"/>
<organism evidence="2 3">
    <name type="scientific">Natronococcus jeotgali DSM 18795</name>
    <dbReference type="NCBI Taxonomy" id="1227498"/>
    <lineage>
        <taxon>Archaea</taxon>
        <taxon>Methanobacteriati</taxon>
        <taxon>Methanobacteriota</taxon>
        <taxon>Stenosarchaea group</taxon>
        <taxon>Halobacteria</taxon>
        <taxon>Halobacteriales</taxon>
        <taxon>Natrialbaceae</taxon>
        <taxon>Natronococcus</taxon>
    </lineage>
</organism>
<dbReference type="EMBL" id="AOIA01000017">
    <property type="protein sequence ID" value="ELY66429.1"/>
    <property type="molecule type" value="Genomic_DNA"/>
</dbReference>
<gene>
    <name evidence="2" type="ORF">C492_00854</name>
</gene>
<dbReference type="AlphaFoldDB" id="L9XX67"/>
<keyword evidence="3" id="KW-1185">Reference proteome</keyword>
<feature type="compositionally biased region" description="Basic and acidic residues" evidence="1">
    <location>
        <begin position="1"/>
        <end position="22"/>
    </location>
</feature>
<feature type="compositionally biased region" description="Low complexity" evidence="1">
    <location>
        <begin position="64"/>
        <end position="78"/>
    </location>
</feature>
<evidence type="ECO:0000256" key="1">
    <source>
        <dbReference type="SAM" id="MobiDB-lite"/>
    </source>
</evidence>
<protein>
    <submittedName>
        <fullName evidence="2">Uncharacterized protein</fullName>
    </submittedName>
</protein>
<comment type="caution">
    <text evidence="2">The sequence shown here is derived from an EMBL/GenBank/DDBJ whole genome shotgun (WGS) entry which is preliminary data.</text>
</comment>
<dbReference type="Proteomes" id="UP000011531">
    <property type="component" value="Unassembled WGS sequence"/>
</dbReference>
<evidence type="ECO:0000313" key="2">
    <source>
        <dbReference type="EMBL" id="ELY66429.1"/>
    </source>
</evidence>
<reference evidence="2 3" key="1">
    <citation type="journal article" date="2014" name="PLoS Genet.">
        <title>Phylogenetically driven sequencing of extremely halophilic archaea reveals strategies for static and dynamic osmo-response.</title>
        <authorList>
            <person name="Becker E.A."/>
            <person name="Seitzer P.M."/>
            <person name="Tritt A."/>
            <person name="Larsen D."/>
            <person name="Krusor M."/>
            <person name="Yao A.I."/>
            <person name="Wu D."/>
            <person name="Madern D."/>
            <person name="Eisen J.A."/>
            <person name="Darling A.E."/>
            <person name="Facciotti M.T."/>
        </authorList>
    </citation>
    <scope>NUCLEOTIDE SEQUENCE [LARGE SCALE GENOMIC DNA]</scope>
    <source>
        <strain evidence="2 3">DSM 18795</strain>
    </source>
</reference>
<name>L9XX67_9EURY</name>
<sequence>MTVTPDEDRKNGSDAGQRERAAAVDAVVDSSASPFGETSTPSRRPNSSSRASSRSRSRPRAGPRKSGAGTTETSAASAIRPTSL</sequence>
<feature type="compositionally biased region" description="Low complexity" evidence="1">
    <location>
        <begin position="41"/>
        <end position="52"/>
    </location>
</feature>
<evidence type="ECO:0000313" key="3">
    <source>
        <dbReference type="Proteomes" id="UP000011531"/>
    </source>
</evidence>
<feature type="compositionally biased region" description="Basic residues" evidence="1">
    <location>
        <begin position="53"/>
        <end position="63"/>
    </location>
</feature>